<protein>
    <submittedName>
        <fullName evidence="7">3-phosphoglycerate dehydrogenase</fullName>
    </submittedName>
</protein>
<reference evidence="7 8" key="1">
    <citation type="submission" date="2019-12" db="EMBL/GenBank/DDBJ databases">
        <title>Lactobacillus hilgardii FLUB.</title>
        <authorList>
            <person name="Gustaw K."/>
        </authorList>
    </citation>
    <scope>NUCLEOTIDE SEQUENCE [LARGE SCALE GENOMIC DNA]</scope>
    <source>
        <strain evidence="7 8">FLUB</strain>
    </source>
</reference>
<evidence type="ECO:0000256" key="4">
    <source>
        <dbReference type="RuleBase" id="RU003719"/>
    </source>
</evidence>
<evidence type="ECO:0000313" key="8">
    <source>
        <dbReference type="Proteomes" id="UP000465035"/>
    </source>
</evidence>
<dbReference type="GO" id="GO:0051287">
    <property type="term" value="F:NAD binding"/>
    <property type="evidence" value="ECO:0007669"/>
    <property type="project" value="InterPro"/>
</dbReference>
<dbReference type="SUPFAM" id="SSF51735">
    <property type="entry name" value="NAD(P)-binding Rossmann-fold domains"/>
    <property type="match status" value="1"/>
</dbReference>
<dbReference type="CDD" id="cd12155">
    <property type="entry name" value="PGDH_1"/>
    <property type="match status" value="1"/>
</dbReference>
<name>A0A6P1E2S2_LENHI</name>
<organism evidence="7 8">
    <name type="scientific">Lentilactobacillus hilgardii</name>
    <name type="common">Lactobacillus hilgardii</name>
    <dbReference type="NCBI Taxonomy" id="1588"/>
    <lineage>
        <taxon>Bacteria</taxon>
        <taxon>Bacillati</taxon>
        <taxon>Bacillota</taxon>
        <taxon>Bacilli</taxon>
        <taxon>Lactobacillales</taxon>
        <taxon>Lactobacillaceae</taxon>
        <taxon>Lentilactobacillus</taxon>
    </lineage>
</organism>
<dbReference type="Pfam" id="PF00389">
    <property type="entry name" value="2-Hacid_dh"/>
    <property type="match status" value="1"/>
</dbReference>
<dbReference type="AlphaFoldDB" id="A0A6P1E2S2"/>
<dbReference type="SMR" id="A0A6P1E2S2"/>
<evidence type="ECO:0000256" key="1">
    <source>
        <dbReference type="ARBA" id="ARBA00005854"/>
    </source>
</evidence>
<dbReference type="PANTHER" id="PTHR43333:SF1">
    <property type="entry name" value="D-ISOMER SPECIFIC 2-HYDROXYACID DEHYDROGENASE NAD-BINDING DOMAIN-CONTAINING PROTEIN"/>
    <property type="match status" value="1"/>
</dbReference>
<proteinExistence type="inferred from homology"/>
<dbReference type="InterPro" id="IPR006140">
    <property type="entry name" value="D-isomer_DH_NAD-bd"/>
</dbReference>
<feature type="domain" description="D-isomer specific 2-hydroxyacid dehydrogenase catalytic" evidence="5">
    <location>
        <begin position="10"/>
        <end position="303"/>
    </location>
</feature>
<evidence type="ECO:0000256" key="3">
    <source>
        <dbReference type="ARBA" id="ARBA00023027"/>
    </source>
</evidence>
<evidence type="ECO:0000256" key="2">
    <source>
        <dbReference type="ARBA" id="ARBA00023002"/>
    </source>
</evidence>
<dbReference type="Proteomes" id="UP000465035">
    <property type="component" value="Chromosome"/>
</dbReference>
<gene>
    <name evidence="7" type="ORF">GQR93_04975</name>
</gene>
<dbReference type="GO" id="GO:0016616">
    <property type="term" value="F:oxidoreductase activity, acting on the CH-OH group of donors, NAD or NADP as acceptor"/>
    <property type="evidence" value="ECO:0007669"/>
    <property type="project" value="InterPro"/>
</dbReference>
<dbReference type="RefSeq" id="WP_003552904.1">
    <property type="nucleotide sequence ID" value="NZ_CABKOL010000106.1"/>
</dbReference>
<dbReference type="Gene3D" id="3.40.50.720">
    <property type="entry name" value="NAD(P)-binding Rossmann-like Domain"/>
    <property type="match status" value="2"/>
</dbReference>
<keyword evidence="3" id="KW-0520">NAD</keyword>
<evidence type="ECO:0000313" key="7">
    <source>
        <dbReference type="EMBL" id="QHB51616.1"/>
    </source>
</evidence>
<comment type="similarity">
    <text evidence="1 4">Belongs to the D-isomer specific 2-hydroxyacid dehydrogenase family.</text>
</comment>
<evidence type="ECO:0000259" key="5">
    <source>
        <dbReference type="Pfam" id="PF00389"/>
    </source>
</evidence>
<evidence type="ECO:0000259" key="6">
    <source>
        <dbReference type="Pfam" id="PF02826"/>
    </source>
</evidence>
<dbReference type="EMBL" id="CP047121">
    <property type="protein sequence ID" value="QHB51616.1"/>
    <property type="molecule type" value="Genomic_DNA"/>
</dbReference>
<sequence>MKLGLCFAINSKERQQLNAMSNLEIIDNTSNDQSINDWKDVNIIYGWNQFGERVINQPNQIGFIQSVSAGVDYMPLAKIKDQHILLANTSGIHAEPIAESVIGYILAFSRGILSSLNAQKDHKWLSDSLRQHVYNLKNVPIAIYGTGKIGSKIAYYCHLFGMKTIGINTSGHTVPGFDHILPTQISSKQIQSAKFIVNTMPLTSKTSRYFNQGLFNAFTNQPIFINVGRGPSVDTDALKTALKNHQLSGAVLDVFDQEPLDKESILWDMPNVLITPHISGSFSTYNEAAFSIFYKNLQSYLADGTVAVNQVDLNRGY</sequence>
<dbReference type="GeneID" id="69057705"/>
<feature type="domain" description="D-isomer specific 2-hydroxyacid dehydrogenase NAD-binding" evidence="6">
    <location>
        <begin position="102"/>
        <end position="279"/>
    </location>
</feature>
<dbReference type="Pfam" id="PF02826">
    <property type="entry name" value="2-Hacid_dh_C"/>
    <property type="match status" value="1"/>
</dbReference>
<dbReference type="InterPro" id="IPR036291">
    <property type="entry name" value="NAD(P)-bd_dom_sf"/>
</dbReference>
<dbReference type="SUPFAM" id="SSF52283">
    <property type="entry name" value="Formate/glycerate dehydrogenase catalytic domain-like"/>
    <property type="match status" value="1"/>
</dbReference>
<dbReference type="InterPro" id="IPR006139">
    <property type="entry name" value="D-isomer_2_OHA_DH_cat_dom"/>
</dbReference>
<keyword evidence="2 4" id="KW-0560">Oxidoreductase</keyword>
<dbReference type="PANTHER" id="PTHR43333">
    <property type="entry name" value="2-HACID_DH_C DOMAIN-CONTAINING PROTEIN"/>
    <property type="match status" value="1"/>
</dbReference>
<accession>A0A6P1E2S2</accession>